<proteinExistence type="predicted"/>
<gene>
    <name evidence="1" type="ORF">RUN215_v1_180001</name>
</gene>
<organism evidence="1">
    <name type="scientific">Ralstonia solanacearum</name>
    <name type="common">Pseudomonas solanacearum</name>
    <dbReference type="NCBI Taxonomy" id="305"/>
    <lineage>
        <taxon>Bacteria</taxon>
        <taxon>Pseudomonadati</taxon>
        <taxon>Pseudomonadota</taxon>
        <taxon>Betaproteobacteria</taxon>
        <taxon>Burkholderiales</taxon>
        <taxon>Burkholderiaceae</taxon>
        <taxon>Ralstonia</taxon>
        <taxon>Ralstonia solanacearum species complex</taxon>
    </lineage>
</organism>
<sequence length="85" mass="10106">MHPQNPILVSWREYGKIWHTTVPFWMELCSMPRYFLKYHCELDYLNFRLELIAFSALLGSLNFPSSISNLTIGSHLQVTWFLLEL</sequence>
<evidence type="ECO:0000313" key="1">
    <source>
        <dbReference type="EMBL" id="CUV53678.1"/>
    </source>
</evidence>
<dbReference type="EMBL" id="LN899820">
    <property type="protein sequence ID" value="CUV53678.1"/>
    <property type="molecule type" value="Genomic_DNA"/>
</dbReference>
<accession>A0A0S4WQ40</accession>
<name>A0A0S4WQ40_RALSL</name>
<dbReference type="AlphaFoldDB" id="A0A0S4WQ40"/>
<protein>
    <submittedName>
        <fullName evidence="1">Uncharacterized protein</fullName>
    </submittedName>
</protein>
<reference evidence="1" key="1">
    <citation type="submission" date="2015-10" db="EMBL/GenBank/DDBJ databases">
        <authorList>
            <person name="Gilbert D.G."/>
        </authorList>
    </citation>
    <scope>NUCLEOTIDE SEQUENCE</scope>
    <source>
        <strain evidence="1">Phyl III-seqv23</strain>
    </source>
</reference>